<dbReference type="InterPro" id="IPR012340">
    <property type="entry name" value="NA-bd_OB-fold"/>
</dbReference>
<dbReference type="AlphaFoldDB" id="A0A9W8BA11"/>
<organism evidence="15 16">
    <name type="scientific">Coemansia thaxteri</name>
    <dbReference type="NCBI Taxonomy" id="2663907"/>
    <lineage>
        <taxon>Eukaryota</taxon>
        <taxon>Fungi</taxon>
        <taxon>Fungi incertae sedis</taxon>
        <taxon>Zoopagomycota</taxon>
        <taxon>Kickxellomycotina</taxon>
        <taxon>Kickxellomycetes</taxon>
        <taxon>Kickxellales</taxon>
        <taxon>Kickxellaceae</taxon>
        <taxon>Coemansia</taxon>
    </lineage>
</organism>
<dbReference type="FunFam" id="2.40.50.700:FF:000001">
    <property type="entry name" value="Exosome complex exonuclease exoribonuclease (Rrp44)"/>
    <property type="match status" value="1"/>
</dbReference>
<evidence type="ECO:0000313" key="16">
    <source>
        <dbReference type="Proteomes" id="UP001150907"/>
    </source>
</evidence>
<dbReference type="Proteomes" id="UP001150907">
    <property type="component" value="Unassembled WGS sequence"/>
</dbReference>
<dbReference type="Gene3D" id="3.40.50.1010">
    <property type="entry name" value="5'-nuclease"/>
    <property type="match status" value="1"/>
</dbReference>
<dbReference type="OrthoDB" id="372421at2759"/>
<dbReference type="Gene3D" id="2.40.50.700">
    <property type="match status" value="1"/>
</dbReference>
<evidence type="ECO:0000256" key="10">
    <source>
        <dbReference type="ARBA" id="ARBA00023242"/>
    </source>
</evidence>
<feature type="region of interest" description="Disordered" evidence="12">
    <location>
        <begin position="290"/>
        <end position="319"/>
    </location>
</feature>
<proteinExistence type="inferred from homology"/>
<evidence type="ECO:0000259" key="14">
    <source>
        <dbReference type="Pfam" id="PF17849"/>
    </source>
</evidence>
<feature type="domain" description="RNB" evidence="13">
    <location>
        <begin position="455"/>
        <end position="538"/>
    </location>
</feature>
<sequence length="538" mass="56642">MLGSRTERIGFRRGKRQGLVMTVGERYLRSDVACGHRLCGSCQQNAELARRGVAQLDTGIVVVPDGGVVSRFMGVLEETPGLRNVVFCQTVADALDRRGRTRTARRIRGFASDTQRASVVFANDVCAATHGGSGDAVARVAAWYRSHLAAGGVAARVVLVTLGAGDGGDTWRLAEFLAEFHPDSVAQYEAARAATQDADDVTAMTAAEHARARLVARAGGEYPAHAAPGAIADGLRDGSLVRGTLRMAARGGEARGVVERAGGGSVEVVGRRALNRACGGDTVVVRLMARGGEGGGGAPGGESGGESDGAVDAGDDAAGGGSAQLRGVVVGVSERRWRPFVATLQPDDGGGTRHLAVPVDAAVPKIRMHYADAAALARRYFVVAIDEWPCDSLYPLGHFVRPLGLVGDLDAEVDVILVERQIAVSQAALRFPVAVMREMPVWPGWAPDAADLALRRDLRDQLVFSIDPRGCQDIDDAVSMRRVPAGFELGVHIADVTHFVAPASAADAEAMARATTVYLADRRFNMIPEVLSEQICSL</sequence>
<evidence type="ECO:0000256" key="3">
    <source>
        <dbReference type="ARBA" id="ARBA00016366"/>
    </source>
</evidence>
<evidence type="ECO:0000256" key="6">
    <source>
        <dbReference type="ARBA" id="ARBA00022801"/>
    </source>
</evidence>
<comment type="subcellular location">
    <subcellularLocation>
        <location evidence="1">Nucleus</location>
    </subcellularLocation>
</comment>
<keyword evidence="6" id="KW-0378">Hydrolase</keyword>
<dbReference type="InterPro" id="IPR001900">
    <property type="entry name" value="RNase_II/R"/>
</dbReference>
<dbReference type="PANTHER" id="PTHR23355">
    <property type="entry name" value="RIBONUCLEASE"/>
    <property type="match status" value="1"/>
</dbReference>
<keyword evidence="7" id="KW-0271">Exosome</keyword>
<evidence type="ECO:0000256" key="8">
    <source>
        <dbReference type="ARBA" id="ARBA00022839"/>
    </source>
</evidence>
<protein>
    <recommendedName>
        <fullName evidence="3">DIS3-like exonuclease 1</fullName>
    </recommendedName>
    <alternativeName>
        <fullName evidence="11">Ribosomal RNA-processing protein 44</fullName>
    </alternativeName>
</protein>
<dbReference type="InterPro" id="IPR041505">
    <property type="entry name" value="Dis3_CSD2"/>
</dbReference>
<dbReference type="GO" id="GO:0000956">
    <property type="term" value="P:nuclear-transcribed mRNA catabolic process"/>
    <property type="evidence" value="ECO:0007669"/>
    <property type="project" value="UniProtKB-ARBA"/>
</dbReference>
<comment type="caution">
    <text evidence="15">The sequence shown here is derived from an EMBL/GenBank/DDBJ whole genome shotgun (WGS) entry which is preliminary data.</text>
</comment>
<dbReference type="Pfam" id="PF17849">
    <property type="entry name" value="OB_Dis3"/>
    <property type="match status" value="1"/>
</dbReference>
<evidence type="ECO:0000256" key="1">
    <source>
        <dbReference type="ARBA" id="ARBA00004123"/>
    </source>
</evidence>
<evidence type="ECO:0000256" key="11">
    <source>
        <dbReference type="ARBA" id="ARBA00077930"/>
    </source>
</evidence>
<evidence type="ECO:0000256" key="4">
    <source>
        <dbReference type="ARBA" id="ARBA00022552"/>
    </source>
</evidence>
<dbReference type="GO" id="GO:0006364">
    <property type="term" value="P:rRNA processing"/>
    <property type="evidence" value="ECO:0007669"/>
    <property type="project" value="UniProtKB-KW"/>
</dbReference>
<evidence type="ECO:0000259" key="13">
    <source>
        <dbReference type="Pfam" id="PF00773"/>
    </source>
</evidence>
<keyword evidence="10" id="KW-0539">Nucleus</keyword>
<evidence type="ECO:0000313" key="15">
    <source>
        <dbReference type="EMBL" id="KAJ2001506.1"/>
    </source>
</evidence>
<keyword evidence="8" id="KW-0269">Exonuclease</keyword>
<gene>
    <name evidence="15" type="ORF">H4R26_004104</name>
</gene>
<feature type="compositionally biased region" description="Gly residues" evidence="12">
    <location>
        <begin position="291"/>
        <end position="307"/>
    </location>
</feature>
<comment type="similarity">
    <text evidence="2">Belongs to the RNR ribonuclease family.</text>
</comment>
<dbReference type="Gene3D" id="2.40.50.690">
    <property type="match status" value="1"/>
</dbReference>
<accession>A0A9W8BA11</accession>
<dbReference type="GO" id="GO:0000176">
    <property type="term" value="C:nuclear exosome (RNase complex)"/>
    <property type="evidence" value="ECO:0007669"/>
    <property type="project" value="UniProtKB-ARBA"/>
</dbReference>
<dbReference type="PANTHER" id="PTHR23355:SF30">
    <property type="entry name" value="DIS3-LIKE EXONUCLEASE 1"/>
    <property type="match status" value="1"/>
</dbReference>
<evidence type="ECO:0000256" key="5">
    <source>
        <dbReference type="ARBA" id="ARBA00022722"/>
    </source>
</evidence>
<evidence type="ECO:0000256" key="9">
    <source>
        <dbReference type="ARBA" id="ARBA00022884"/>
    </source>
</evidence>
<dbReference type="EMBL" id="JANBQF010000400">
    <property type="protein sequence ID" value="KAJ2001506.1"/>
    <property type="molecule type" value="Genomic_DNA"/>
</dbReference>
<reference evidence="15" key="1">
    <citation type="submission" date="2022-07" db="EMBL/GenBank/DDBJ databases">
        <title>Phylogenomic reconstructions and comparative analyses of Kickxellomycotina fungi.</title>
        <authorList>
            <person name="Reynolds N.K."/>
            <person name="Stajich J.E."/>
            <person name="Barry K."/>
            <person name="Grigoriev I.V."/>
            <person name="Crous P."/>
            <person name="Smith M.E."/>
        </authorList>
    </citation>
    <scope>NUCLEOTIDE SEQUENCE</scope>
    <source>
        <strain evidence="15">IMI 214461</strain>
    </source>
</reference>
<keyword evidence="16" id="KW-1185">Reference proteome</keyword>
<dbReference type="GO" id="GO:0003723">
    <property type="term" value="F:RNA binding"/>
    <property type="evidence" value="ECO:0007669"/>
    <property type="project" value="UniProtKB-KW"/>
</dbReference>
<dbReference type="SUPFAM" id="SSF50249">
    <property type="entry name" value="Nucleic acid-binding proteins"/>
    <property type="match status" value="2"/>
</dbReference>
<keyword evidence="5" id="KW-0540">Nuclease</keyword>
<feature type="domain" description="CSD2" evidence="14">
    <location>
        <begin position="355"/>
        <end position="420"/>
    </location>
</feature>
<evidence type="ECO:0000256" key="7">
    <source>
        <dbReference type="ARBA" id="ARBA00022835"/>
    </source>
</evidence>
<evidence type="ECO:0000256" key="12">
    <source>
        <dbReference type="SAM" id="MobiDB-lite"/>
    </source>
</evidence>
<dbReference type="Pfam" id="PF00773">
    <property type="entry name" value="RNB"/>
    <property type="match status" value="1"/>
</dbReference>
<keyword evidence="9" id="KW-0694">RNA-binding</keyword>
<feature type="non-terminal residue" evidence="15">
    <location>
        <position position="538"/>
    </location>
</feature>
<name>A0A9W8BA11_9FUNG</name>
<keyword evidence="4" id="KW-0698">rRNA processing</keyword>
<dbReference type="InterPro" id="IPR050180">
    <property type="entry name" value="RNR_Ribonuclease"/>
</dbReference>
<evidence type="ECO:0000256" key="2">
    <source>
        <dbReference type="ARBA" id="ARBA00005785"/>
    </source>
</evidence>
<dbReference type="GO" id="GO:0000175">
    <property type="term" value="F:3'-5'-RNA exonuclease activity"/>
    <property type="evidence" value="ECO:0007669"/>
    <property type="project" value="UniProtKB-ARBA"/>
</dbReference>